<dbReference type="Proteomes" id="UP001165122">
    <property type="component" value="Unassembled WGS sequence"/>
</dbReference>
<evidence type="ECO:0000313" key="2">
    <source>
        <dbReference type="EMBL" id="GMH67201.1"/>
    </source>
</evidence>
<name>A0A9W7AAP1_9STRA</name>
<dbReference type="Pfam" id="PF13306">
    <property type="entry name" value="LRR_5"/>
    <property type="match status" value="1"/>
</dbReference>
<dbReference type="PANTHER" id="PTHR45661">
    <property type="entry name" value="SURFACE ANTIGEN"/>
    <property type="match status" value="1"/>
</dbReference>
<organism evidence="2 3">
    <name type="scientific">Triparma laevis f. longispina</name>
    <dbReference type="NCBI Taxonomy" id="1714387"/>
    <lineage>
        <taxon>Eukaryota</taxon>
        <taxon>Sar</taxon>
        <taxon>Stramenopiles</taxon>
        <taxon>Ochrophyta</taxon>
        <taxon>Bolidophyceae</taxon>
        <taxon>Parmales</taxon>
        <taxon>Triparmaceae</taxon>
        <taxon>Triparma</taxon>
    </lineage>
</organism>
<dbReference type="PANTHER" id="PTHR45661:SF3">
    <property type="entry name" value="IG-LIKE DOMAIN-CONTAINING PROTEIN"/>
    <property type="match status" value="1"/>
</dbReference>
<evidence type="ECO:0000256" key="1">
    <source>
        <dbReference type="SAM" id="Coils"/>
    </source>
</evidence>
<dbReference type="InterPro" id="IPR026906">
    <property type="entry name" value="LRR_5"/>
</dbReference>
<comment type="caution">
    <text evidence="2">The sequence shown here is derived from an EMBL/GenBank/DDBJ whole genome shotgun (WGS) entry which is preliminary data.</text>
</comment>
<reference evidence="3" key="1">
    <citation type="journal article" date="2023" name="Commun. Biol.">
        <title>Genome analysis of Parmales, the sister group of diatoms, reveals the evolutionary specialization of diatoms from phago-mixotrophs to photoautotrophs.</title>
        <authorList>
            <person name="Ban H."/>
            <person name="Sato S."/>
            <person name="Yoshikawa S."/>
            <person name="Yamada K."/>
            <person name="Nakamura Y."/>
            <person name="Ichinomiya M."/>
            <person name="Sato N."/>
            <person name="Blanc-Mathieu R."/>
            <person name="Endo H."/>
            <person name="Kuwata A."/>
            <person name="Ogata H."/>
        </authorList>
    </citation>
    <scope>NUCLEOTIDE SEQUENCE [LARGE SCALE GENOMIC DNA]</scope>
    <source>
        <strain evidence="3">NIES 3700</strain>
    </source>
</reference>
<gene>
    <name evidence="2" type="ORF">TrLO_g7647</name>
</gene>
<evidence type="ECO:0008006" key="4">
    <source>
        <dbReference type="Google" id="ProtNLM"/>
    </source>
</evidence>
<keyword evidence="3" id="KW-1185">Reference proteome</keyword>
<dbReference type="InterPro" id="IPR032675">
    <property type="entry name" value="LRR_dom_sf"/>
</dbReference>
<accession>A0A9W7AAP1</accession>
<proteinExistence type="predicted"/>
<keyword evidence="1" id="KW-0175">Coiled coil</keyword>
<dbReference type="EMBL" id="BRXW01000570">
    <property type="protein sequence ID" value="GMH67201.1"/>
    <property type="molecule type" value="Genomic_DNA"/>
</dbReference>
<dbReference type="AlphaFoldDB" id="A0A9W7AAP1"/>
<dbReference type="OrthoDB" id="1055097at2759"/>
<dbReference type="SUPFAM" id="SSF52058">
    <property type="entry name" value="L domain-like"/>
    <property type="match status" value="1"/>
</dbReference>
<dbReference type="CDD" id="cd14686">
    <property type="entry name" value="bZIP"/>
    <property type="match status" value="1"/>
</dbReference>
<dbReference type="InterPro" id="IPR053139">
    <property type="entry name" value="Surface_bspA-like"/>
</dbReference>
<evidence type="ECO:0000313" key="3">
    <source>
        <dbReference type="Proteomes" id="UP001165122"/>
    </source>
</evidence>
<protein>
    <recommendedName>
        <fullName evidence="4">Leucine-rich repeat domain-containing protein</fullName>
    </recommendedName>
</protein>
<feature type="coiled-coil region" evidence="1">
    <location>
        <begin position="253"/>
        <end position="280"/>
    </location>
</feature>
<sequence>MFWEDNRDDFLYSSGFVGRFAPFVPFDALKNLFFVSKDWSKGAVAFFEESKKTRRVHSRHYLGDVVVYDGVGDYVIEDQRNYLDMKRDVVIIVFLSNITQITENSFSWIQRLVSVRVPEGVRDILHDAFFNCTGLNNVWLPRSLKSLGAYCFAGCTSLSFLDLTSTQITFITEGTFSGCHNLTDLYLPKSTQGAGRDAYADCVNLVPNCIDSYDSTAVLALFTLPTTYDGDPMYELIMGEVNSVEDQHFHQNIHEEEHKNEELREEIARLKEDKKNLKKLVKWHRKSQRMLTNKKRRLVIEEDNK</sequence>
<dbReference type="Gene3D" id="3.80.10.10">
    <property type="entry name" value="Ribonuclease Inhibitor"/>
    <property type="match status" value="1"/>
</dbReference>